<keyword evidence="1" id="KW-1133">Transmembrane helix</keyword>
<name>A0A086K9V2_TOXGO</name>
<evidence type="ECO:0000313" key="3">
    <source>
        <dbReference type="EMBL" id="KFG41170.1"/>
    </source>
</evidence>
<keyword evidence="1" id="KW-0472">Membrane</keyword>
<evidence type="ECO:0000256" key="1">
    <source>
        <dbReference type="SAM" id="Phobius"/>
    </source>
</evidence>
<gene>
    <name evidence="3" type="ORF">TGDOM2_201390</name>
</gene>
<proteinExistence type="predicted"/>
<protein>
    <submittedName>
        <fullName evidence="3">Putative transmembrane protein</fullName>
    </submittedName>
</protein>
<evidence type="ECO:0000313" key="4">
    <source>
        <dbReference type="Proteomes" id="UP000028837"/>
    </source>
</evidence>
<sequence length="108" mass="11343">MKTLHLLLFAVVAIALCGLATASHGTTFQDAGARVDAVAARVAGARAAVVSGFANENGLWRRTQARLGFWPGYLVGAAAVAVALVTGYALGKRRERSKLKKALKNHLD</sequence>
<dbReference type="VEuPathDB" id="ToxoDB:TGDOM2_201390"/>
<reference evidence="3 4" key="1">
    <citation type="submission" date="2014-02" db="EMBL/GenBank/DDBJ databases">
        <authorList>
            <person name="Sibley D."/>
            <person name="Venepally P."/>
            <person name="Karamycheva S."/>
            <person name="Hadjithomas M."/>
            <person name="Khan A."/>
            <person name="Brunk B."/>
            <person name="Roos D."/>
            <person name="Caler E."/>
            <person name="Lorenzi H."/>
        </authorList>
    </citation>
    <scope>NUCLEOTIDE SEQUENCE [LARGE SCALE GENOMIC DNA]</scope>
    <source>
        <strain evidence="3 4">GAB2-2007-GAL-DOM2</strain>
    </source>
</reference>
<dbReference type="EMBL" id="AHZU02000710">
    <property type="protein sequence ID" value="KFG41170.1"/>
    <property type="molecule type" value="Genomic_DNA"/>
</dbReference>
<evidence type="ECO:0000256" key="2">
    <source>
        <dbReference type="SAM" id="SignalP"/>
    </source>
</evidence>
<feature type="transmembrane region" description="Helical" evidence="1">
    <location>
        <begin position="70"/>
        <end position="91"/>
    </location>
</feature>
<keyword evidence="2" id="KW-0732">Signal</keyword>
<organism evidence="3 4">
    <name type="scientific">Toxoplasma gondii GAB2-2007-GAL-DOM2</name>
    <dbReference type="NCBI Taxonomy" id="1130820"/>
    <lineage>
        <taxon>Eukaryota</taxon>
        <taxon>Sar</taxon>
        <taxon>Alveolata</taxon>
        <taxon>Apicomplexa</taxon>
        <taxon>Conoidasida</taxon>
        <taxon>Coccidia</taxon>
        <taxon>Eucoccidiorida</taxon>
        <taxon>Eimeriorina</taxon>
        <taxon>Sarcocystidae</taxon>
        <taxon>Toxoplasma</taxon>
    </lineage>
</organism>
<feature type="signal peptide" evidence="2">
    <location>
        <begin position="1"/>
        <end position="22"/>
    </location>
</feature>
<feature type="chain" id="PRO_5001808943" evidence="2">
    <location>
        <begin position="23"/>
        <end position="108"/>
    </location>
</feature>
<keyword evidence="1 3" id="KW-0812">Transmembrane</keyword>
<accession>A0A086K9V2</accession>
<dbReference type="AlphaFoldDB" id="A0A086K9V2"/>
<comment type="caution">
    <text evidence="3">The sequence shown here is derived from an EMBL/GenBank/DDBJ whole genome shotgun (WGS) entry which is preliminary data.</text>
</comment>
<dbReference type="Proteomes" id="UP000028837">
    <property type="component" value="Unassembled WGS sequence"/>
</dbReference>